<dbReference type="RefSeq" id="WP_245378632.1">
    <property type="nucleotide sequence ID" value="NZ_JAGINW010000001.1"/>
</dbReference>
<evidence type="ECO:0000259" key="6">
    <source>
        <dbReference type="Pfam" id="PF01494"/>
    </source>
</evidence>
<dbReference type="PANTHER" id="PTHR47178:SF5">
    <property type="entry name" value="FAD-BINDING DOMAIN-CONTAINING PROTEIN"/>
    <property type="match status" value="1"/>
</dbReference>
<comment type="caution">
    <text evidence="7">The sequence shown here is derived from an EMBL/GenBank/DDBJ whole genome shotgun (WGS) entry which is preliminary data.</text>
</comment>
<keyword evidence="4" id="KW-0503">Monooxygenase</keyword>
<evidence type="ECO:0000313" key="7">
    <source>
        <dbReference type="EMBL" id="MBP2328332.1"/>
    </source>
</evidence>
<keyword evidence="8" id="KW-1185">Reference proteome</keyword>
<proteinExistence type="predicted"/>
<sequence>MRVLVVGAGLGGLTLAHGLRQAGIDVAVYEQDGVSGRPQGVSLHFDDRGTAALRACLPPGHVAMAEATMGGPRDRTQSVSEVDGELAVVHSQPLDGAAGPARPGRQVHRPLLRAVLLTGLADTVRVGAQFTGFERRLDGTVRALFADGSTDTADVLVGADGVGSAVRRQYLPQVQVVDTGKRMLMGATALRAVADTGLPGLIGDSPANVQQRGSMMVLGMLRFTRPPLAAREEWLPALRRDAVADLEDYVMWAVPVSQERLGSAGTPAELWCRARDLVADLHPTLRLVVDQAWRAVPVALRIGMIPPMSAWTPGNVTLLGDAIHLAPGFGGNLAMRDAHWLRDALVQADRGEQELHAAIGGYENAMRRDSFPGPLSPLTRRRRAYEFHDADPEIAVPVRGGGRLAHSRRSRRVPGAVPGGVSGDR</sequence>
<dbReference type="EMBL" id="JAGINW010000001">
    <property type="protein sequence ID" value="MBP2328332.1"/>
    <property type="molecule type" value="Genomic_DNA"/>
</dbReference>
<protein>
    <submittedName>
        <fullName evidence="7">2-polyprenyl-6-methoxyphenol hydroxylase-like FAD-dependent oxidoreductase</fullName>
    </submittedName>
</protein>
<feature type="domain" description="FAD-binding" evidence="6">
    <location>
        <begin position="309"/>
        <end position="352"/>
    </location>
</feature>
<dbReference type="Gene3D" id="3.50.50.60">
    <property type="entry name" value="FAD/NAD(P)-binding domain"/>
    <property type="match status" value="1"/>
</dbReference>
<evidence type="ECO:0000256" key="1">
    <source>
        <dbReference type="ARBA" id="ARBA00022630"/>
    </source>
</evidence>
<dbReference type="InterPro" id="IPR002938">
    <property type="entry name" value="FAD-bd"/>
</dbReference>
<dbReference type="PANTHER" id="PTHR47178">
    <property type="entry name" value="MONOOXYGENASE, FAD-BINDING"/>
    <property type="match status" value="1"/>
</dbReference>
<keyword evidence="3" id="KW-0560">Oxidoreductase</keyword>
<keyword evidence="2" id="KW-0274">FAD</keyword>
<evidence type="ECO:0000256" key="4">
    <source>
        <dbReference type="ARBA" id="ARBA00023033"/>
    </source>
</evidence>
<evidence type="ECO:0000313" key="8">
    <source>
        <dbReference type="Proteomes" id="UP001519332"/>
    </source>
</evidence>
<evidence type="ECO:0000256" key="2">
    <source>
        <dbReference type="ARBA" id="ARBA00022827"/>
    </source>
</evidence>
<dbReference type="PRINTS" id="PR00420">
    <property type="entry name" value="RNGMNOXGNASE"/>
</dbReference>
<evidence type="ECO:0000256" key="5">
    <source>
        <dbReference type="SAM" id="MobiDB-lite"/>
    </source>
</evidence>
<keyword evidence="1" id="KW-0285">Flavoprotein</keyword>
<dbReference type="SUPFAM" id="SSF51905">
    <property type="entry name" value="FAD/NAD(P)-binding domain"/>
    <property type="match status" value="1"/>
</dbReference>
<dbReference type="Proteomes" id="UP001519332">
    <property type="component" value="Unassembled WGS sequence"/>
</dbReference>
<reference evidence="7 8" key="1">
    <citation type="submission" date="2021-03" db="EMBL/GenBank/DDBJ databases">
        <title>Sequencing the genomes of 1000 actinobacteria strains.</title>
        <authorList>
            <person name="Klenk H.-P."/>
        </authorList>
    </citation>
    <scope>NUCLEOTIDE SEQUENCE [LARGE SCALE GENOMIC DNA]</scope>
    <source>
        <strain evidence="7 8">DSM 46670</strain>
    </source>
</reference>
<evidence type="ECO:0000256" key="3">
    <source>
        <dbReference type="ARBA" id="ARBA00023002"/>
    </source>
</evidence>
<dbReference type="Pfam" id="PF13450">
    <property type="entry name" value="NAD_binding_8"/>
    <property type="match status" value="1"/>
</dbReference>
<organism evidence="7 8">
    <name type="scientific">Kibdelosporangium banguiense</name>
    <dbReference type="NCBI Taxonomy" id="1365924"/>
    <lineage>
        <taxon>Bacteria</taxon>
        <taxon>Bacillati</taxon>
        <taxon>Actinomycetota</taxon>
        <taxon>Actinomycetes</taxon>
        <taxon>Pseudonocardiales</taxon>
        <taxon>Pseudonocardiaceae</taxon>
        <taxon>Kibdelosporangium</taxon>
    </lineage>
</organism>
<dbReference type="Pfam" id="PF01494">
    <property type="entry name" value="FAD_binding_3"/>
    <property type="match status" value="1"/>
</dbReference>
<feature type="region of interest" description="Disordered" evidence="5">
    <location>
        <begin position="400"/>
        <end position="425"/>
    </location>
</feature>
<accession>A0ABS4TVC9</accession>
<gene>
    <name evidence="7" type="ORF">JOF56_008717</name>
</gene>
<dbReference type="InterPro" id="IPR036188">
    <property type="entry name" value="FAD/NAD-bd_sf"/>
</dbReference>
<name>A0ABS4TVC9_9PSEU</name>